<accession>A0ACC2N3P2</accession>
<organism evidence="1 2">
    <name type="scientific">Eretmocerus hayati</name>
    <dbReference type="NCBI Taxonomy" id="131215"/>
    <lineage>
        <taxon>Eukaryota</taxon>
        <taxon>Metazoa</taxon>
        <taxon>Ecdysozoa</taxon>
        <taxon>Arthropoda</taxon>
        <taxon>Hexapoda</taxon>
        <taxon>Insecta</taxon>
        <taxon>Pterygota</taxon>
        <taxon>Neoptera</taxon>
        <taxon>Endopterygota</taxon>
        <taxon>Hymenoptera</taxon>
        <taxon>Apocrita</taxon>
        <taxon>Proctotrupomorpha</taxon>
        <taxon>Chalcidoidea</taxon>
        <taxon>Aphelinidae</taxon>
        <taxon>Aphelininae</taxon>
        <taxon>Eretmocerus</taxon>
    </lineage>
</organism>
<evidence type="ECO:0000313" key="1">
    <source>
        <dbReference type="EMBL" id="KAJ8665676.1"/>
    </source>
</evidence>
<dbReference type="EMBL" id="CM056744">
    <property type="protein sequence ID" value="KAJ8665676.1"/>
    <property type="molecule type" value="Genomic_DNA"/>
</dbReference>
<proteinExistence type="predicted"/>
<dbReference type="Proteomes" id="UP001239111">
    <property type="component" value="Chromosome 4"/>
</dbReference>
<keyword evidence="2" id="KW-1185">Reference proteome</keyword>
<protein>
    <submittedName>
        <fullName evidence="1">Uncharacterized protein</fullName>
    </submittedName>
</protein>
<comment type="caution">
    <text evidence="1">The sequence shown here is derived from an EMBL/GenBank/DDBJ whole genome shotgun (WGS) entry which is preliminary data.</text>
</comment>
<gene>
    <name evidence="1" type="ORF">QAD02_007338</name>
</gene>
<reference evidence="1" key="1">
    <citation type="submission" date="2023-04" db="EMBL/GenBank/DDBJ databases">
        <title>A chromosome-level genome assembly of the parasitoid wasp Eretmocerus hayati.</title>
        <authorList>
            <person name="Zhong Y."/>
            <person name="Liu S."/>
            <person name="Liu Y."/>
        </authorList>
    </citation>
    <scope>NUCLEOTIDE SEQUENCE</scope>
    <source>
        <strain evidence="1">ZJU_SS_LIU_2023</strain>
    </source>
</reference>
<name>A0ACC2N3P2_9HYME</name>
<sequence>MKNLGRVRPVMGRNCNIRIEQENYTVDEEKEISGKSKDRICSDEGGKMGTVRGREYRRGRSYKKMDLRDGGMVGQDCTRTKRWPGKAYDAWEECRVQKAKMEKKKLFVASVDLKAAFDSVDGRKSWKIIE</sequence>
<evidence type="ECO:0000313" key="2">
    <source>
        <dbReference type="Proteomes" id="UP001239111"/>
    </source>
</evidence>